<proteinExistence type="predicted"/>
<dbReference type="AlphaFoldDB" id="A0A7Y9I6C8"/>
<dbReference type="PANTHER" id="PTHR35525:SF3">
    <property type="entry name" value="BLL6575 PROTEIN"/>
    <property type="match status" value="1"/>
</dbReference>
<dbReference type="Pfam" id="PF11706">
    <property type="entry name" value="zf-CGNR"/>
    <property type="match status" value="1"/>
</dbReference>
<dbReference type="PANTHER" id="PTHR35525">
    <property type="entry name" value="BLL6575 PROTEIN"/>
    <property type="match status" value="1"/>
</dbReference>
<gene>
    <name evidence="2" type="ORF">BKA15_002436</name>
</gene>
<comment type="caution">
    <text evidence="2">The sequence shown here is derived from an EMBL/GenBank/DDBJ whole genome shotgun (WGS) entry which is preliminary data.</text>
</comment>
<dbReference type="Proteomes" id="UP000569914">
    <property type="component" value="Unassembled WGS sequence"/>
</dbReference>
<evidence type="ECO:0000313" key="3">
    <source>
        <dbReference type="Proteomes" id="UP000569914"/>
    </source>
</evidence>
<sequence length="189" mass="20521">MSSSASAPAEVLLIRDFVNSYEPQVDDETLASPKALRDWFAGRGLLPARARLDAADLAAATTVREGLRAILLGHGGHAVDEGAIAAGNRILAELPIRLELGADGYRMLPAGSGALDPALIGLLDAIRRAKEQGTWVRLKVCDRTTCRWAYYDTSRNQSRRWCSMTGCGNHIKMRRAYAARTGRAEGRTN</sequence>
<evidence type="ECO:0000313" key="2">
    <source>
        <dbReference type="EMBL" id="NYE71107.1"/>
    </source>
</evidence>
<dbReference type="RefSeq" id="WP_179751036.1">
    <property type="nucleotide sequence ID" value="NZ_JACCBU010000001.1"/>
</dbReference>
<reference evidence="2 3" key="1">
    <citation type="submission" date="2020-07" db="EMBL/GenBank/DDBJ databases">
        <title>Sequencing the genomes of 1000 actinobacteria strains.</title>
        <authorList>
            <person name="Klenk H.-P."/>
        </authorList>
    </citation>
    <scope>NUCLEOTIDE SEQUENCE [LARGE SCALE GENOMIC DNA]</scope>
    <source>
        <strain evidence="2 3">DSM 22083</strain>
    </source>
</reference>
<evidence type="ECO:0000259" key="1">
    <source>
        <dbReference type="Pfam" id="PF11706"/>
    </source>
</evidence>
<protein>
    <submittedName>
        <fullName evidence="2">Putative RNA-binding Zn ribbon-like protein</fullName>
    </submittedName>
</protein>
<accession>A0A7Y9I6C8</accession>
<dbReference type="InterPro" id="IPR023286">
    <property type="entry name" value="ABATE_dom_sf"/>
</dbReference>
<name>A0A7Y9I6C8_9ACTN</name>
<dbReference type="EMBL" id="JACCBU010000001">
    <property type="protein sequence ID" value="NYE71107.1"/>
    <property type="molecule type" value="Genomic_DNA"/>
</dbReference>
<dbReference type="InterPro" id="IPR010852">
    <property type="entry name" value="ABATE"/>
</dbReference>
<dbReference type="InterPro" id="IPR021005">
    <property type="entry name" value="Znf_CGNR"/>
</dbReference>
<dbReference type="SUPFAM" id="SSF160904">
    <property type="entry name" value="Jann2411-like"/>
    <property type="match status" value="1"/>
</dbReference>
<feature type="domain" description="Zinc finger CGNR" evidence="1">
    <location>
        <begin position="137"/>
        <end position="178"/>
    </location>
</feature>
<dbReference type="Gene3D" id="1.10.3300.10">
    <property type="entry name" value="Jann2411-like domain"/>
    <property type="match status" value="1"/>
</dbReference>
<dbReference type="Pfam" id="PF07336">
    <property type="entry name" value="ABATE"/>
    <property type="match status" value="1"/>
</dbReference>
<organism evidence="2 3">
    <name type="scientific">Microlunatus parietis</name>
    <dbReference type="NCBI Taxonomy" id="682979"/>
    <lineage>
        <taxon>Bacteria</taxon>
        <taxon>Bacillati</taxon>
        <taxon>Actinomycetota</taxon>
        <taxon>Actinomycetes</taxon>
        <taxon>Propionibacteriales</taxon>
        <taxon>Propionibacteriaceae</taxon>
        <taxon>Microlunatus</taxon>
    </lineage>
</organism>
<keyword evidence="3" id="KW-1185">Reference proteome</keyword>